<comment type="function">
    <text evidence="5 6">Cell division inhibitor that blocks the formation of polar Z ring septums. Rapidly oscillates between the poles of the cell to destabilize FtsZ filaments that have formed before they mature into polar Z rings. Prevents FtsZ polymerization.</text>
</comment>
<accession>G0ES24</accession>
<evidence type="ECO:0000256" key="1">
    <source>
        <dbReference type="ARBA" id="ARBA00006291"/>
    </source>
</evidence>
<dbReference type="PANTHER" id="PTHR34108">
    <property type="entry name" value="SEPTUM SITE-DETERMINING PROTEIN MINC"/>
    <property type="match status" value="1"/>
</dbReference>
<comment type="similarity">
    <text evidence="1 6">Belongs to the MinC family.</text>
</comment>
<dbReference type="InterPro" id="IPR016098">
    <property type="entry name" value="CAP/MinC_C"/>
</dbReference>
<gene>
    <name evidence="6 9" type="primary">minC</name>
    <name evidence="9" type="ordered locus">CNE_1c00830</name>
</gene>
<feature type="domain" description="Septum formation inhibitor MinC C-terminal" evidence="7">
    <location>
        <begin position="222"/>
        <end position="321"/>
    </location>
</feature>
<organism evidence="9 10">
    <name type="scientific">Cupriavidus necator (strain ATCC 43291 / DSM 13513 / CCUG 52238 / LMG 8453 / N-1)</name>
    <name type="common">Ralstonia eutropha</name>
    <dbReference type="NCBI Taxonomy" id="1042878"/>
    <lineage>
        <taxon>Bacteria</taxon>
        <taxon>Pseudomonadati</taxon>
        <taxon>Pseudomonadota</taxon>
        <taxon>Betaproteobacteria</taxon>
        <taxon>Burkholderiales</taxon>
        <taxon>Burkholderiaceae</taxon>
        <taxon>Cupriavidus</taxon>
    </lineage>
</organism>
<feature type="domain" description="Septum formation inhibitor MinC N-terminal" evidence="8">
    <location>
        <begin position="66"/>
        <end position="128"/>
    </location>
</feature>
<evidence type="ECO:0000256" key="6">
    <source>
        <dbReference type="HAMAP-Rule" id="MF_00267"/>
    </source>
</evidence>
<evidence type="ECO:0000256" key="5">
    <source>
        <dbReference type="ARBA" id="ARBA00025606"/>
    </source>
</evidence>
<dbReference type="EMBL" id="CP002877">
    <property type="protein sequence ID" value="AEI75452.1"/>
    <property type="molecule type" value="Genomic_DNA"/>
</dbReference>
<dbReference type="InterPro" id="IPR007874">
    <property type="entry name" value="MinC_N"/>
</dbReference>
<proteinExistence type="inferred from homology"/>
<dbReference type="NCBIfam" id="TIGR01222">
    <property type="entry name" value="minC"/>
    <property type="match status" value="1"/>
</dbReference>
<keyword evidence="3 6" id="KW-0717">Septation</keyword>
<dbReference type="SUPFAM" id="SSF63848">
    <property type="entry name" value="Cell-division inhibitor MinC, C-terminal domain"/>
    <property type="match status" value="1"/>
</dbReference>
<keyword evidence="2 6" id="KW-0132">Cell division</keyword>
<sequence>MRVAPRGKPRWPHLPGATVCRARAYGTHAPPAVHIDPIVTVRDRYDVRMWHFHGHPAMSQKKSPRFELRSGNVDALLLALQTADMAALRDDLLSRFEATPDFFSNDVIALDLRALEDDSEVALGTVIETLATLKARAIGVVARPGQREWAERFGLPLLDSQARRGSGADRATDRAAEARAAAAAEQAAAEQVAREESIRAAAQATTDAAVAAAIRQTQTMLIDKPLRSGQQVYAQGDVVILDVVSYGAEVIAEGNIHIYAPLRGRALAGVKGNTGARIFSTCMEPELISIAGIYRTAEQTLPADVLGKTAQVRLADEKLILEALRLK</sequence>
<protein>
    <recommendedName>
        <fullName evidence="6">Probable septum site-determining protein MinC</fullName>
    </recommendedName>
</protein>
<evidence type="ECO:0000259" key="8">
    <source>
        <dbReference type="Pfam" id="PF05209"/>
    </source>
</evidence>
<dbReference type="Gene3D" id="3.30.70.260">
    <property type="match status" value="1"/>
</dbReference>
<dbReference type="InterPro" id="IPR036145">
    <property type="entry name" value="MinC_C_sf"/>
</dbReference>
<comment type="subunit">
    <text evidence="6">Interacts with MinD and FtsZ.</text>
</comment>
<dbReference type="HOGENOM" id="CLU_067812_0_0_4"/>
<dbReference type="InterPro" id="IPR013033">
    <property type="entry name" value="MinC"/>
</dbReference>
<evidence type="ECO:0000313" key="9">
    <source>
        <dbReference type="EMBL" id="AEI75452.1"/>
    </source>
</evidence>
<keyword evidence="4 6" id="KW-0131">Cell cycle</keyword>
<name>G0ES24_CUPNN</name>
<evidence type="ECO:0000259" key="7">
    <source>
        <dbReference type="Pfam" id="PF03775"/>
    </source>
</evidence>
<dbReference type="PANTHER" id="PTHR34108:SF1">
    <property type="entry name" value="SEPTUM SITE-DETERMINING PROTEIN MINC"/>
    <property type="match status" value="1"/>
</dbReference>
<evidence type="ECO:0000256" key="4">
    <source>
        <dbReference type="ARBA" id="ARBA00023306"/>
    </source>
</evidence>
<dbReference type="Pfam" id="PF05209">
    <property type="entry name" value="MinC_N"/>
    <property type="match status" value="1"/>
</dbReference>
<dbReference type="AlphaFoldDB" id="G0ES24"/>
<dbReference type="Proteomes" id="UP000006798">
    <property type="component" value="Chromosome 1"/>
</dbReference>
<evidence type="ECO:0000256" key="3">
    <source>
        <dbReference type="ARBA" id="ARBA00023210"/>
    </source>
</evidence>
<dbReference type="Gene3D" id="2.160.20.70">
    <property type="match status" value="1"/>
</dbReference>
<dbReference type="GO" id="GO:0000917">
    <property type="term" value="P:division septum assembly"/>
    <property type="evidence" value="ECO:0007669"/>
    <property type="project" value="UniProtKB-KW"/>
</dbReference>
<evidence type="ECO:0000313" key="10">
    <source>
        <dbReference type="Proteomes" id="UP000006798"/>
    </source>
</evidence>
<dbReference type="GO" id="GO:1901891">
    <property type="term" value="P:regulation of cell septum assembly"/>
    <property type="evidence" value="ECO:0007669"/>
    <property type="project" value="InterPro"/>
</dbReference>
<dbReference type="GO" id="GO:0000902">
    <property type="term" value="P:cell morphogenesis"/>
    <property type="evidence" value="ECO:0007669"/>
    <property type="project" value="InterPro"/>
</dbReference>
<dbReference type="HAMAP" id="MF_00267">
    <property type="entry name" value="MinC"/>
    <property type="match status" value="1"/>
</dbReference>
<evidence type="ECO:0000256" key="2">
    <source>
        <dbReference type="ARBA" id="ARBA00022618"/>
    </source>
</evidence>
<dbReference type="Pfam" id="PF03775">
    <property type="entry name" value="MinC_C"/>
    <property type="match status" value="1"/>
</dbReference>
<dbReference type="KEGG" id="cnc:CNE_1c00830"/>
<dbReference type="GO" id="GO:0051302">
    <property type="term" value="P:regulation of cell division"/>
    <property type="evidence" value="ECO:0007669"/>
    <property type="project" value="InterPro"/>
</dbReference>
<dbReference type="InterPro" id="IPR005526">
    <property type="entry name" value="Septum_form_inhib_MinC_C"/>
</dbReference>
<reference evidence="9 10" key="1">
    <citation type="journal article" date="2011" name="J. Bacteriol.">
        <title>Complete genome sequence of the type strain Cupriavidus necator N-1.</title>
        <authorList>
            <person name="Poehlein A."/>
            <person name="Kusian B."/>
            <person name="Friedrich B."/>
            <person name="Daniel R."/>
            <person name="Bowien B."/>
        </authorList>
    </citation>
    <scope>NUCLEOTIDE SEQUENCE [LARGE SCALE GENOMIC DNA]</scope>
    <source>
        <strain evidence="10">ATCC 43291 / DSM 13513 / CCUG 52238 / LMG 8453 / N-1</strain>
    </source>
</reference>